<comment type="caution">
    <text evidence="1">The sequence shown here is derived from an EMBL/GenBank/DDBJ whole genome shotgun (WGS) entry which is preliminary data.</text>
</comment>
<proteinExistence type="predicted"/>
<reference evidence="1" key="1">
    <citation type="submission" date="2020-04" db="EMBL/GenBank/DDBJ databases">
        <authorList>
            <person name="Broberg M."/>
        </authorList>
    </citation>
    <scope>NUCLEOTIDE SEQUENCE</scope>
</reference>
<dbReference type="Proteomes" id="UP000836387">
    <property type="component" value="Unassembled WGS sequence"/>
</dbReference>
<name>A0ACA9TH63_BIOOC</name>
<sequence length="140" mass="16465">MDNSNFWSQWGLLVEWRSLSRQLDEVSPTQAFTCRVLQHLASPGPQPERCRQCAVIWYCVIYGEYRSLTRLNPPARAYFQARELELARKLATFVDHNRQSFPGDGGRRDGLERILARRLDLPTLRRMPVYPSDFKLFFDE</sequence>
<evidence type="ECO:0000313" key="2">
    <source>
        <dbReference type="Proteomes" id="UP000836387"/>
    </source>
</evidence>
<accession>A0ACA9TH63</accession>
<organism evidence="1 2">
    <name type="scientific">Clonostachys rosea f. rosea IK726</name>
    <dbReference type="NCBI Taxonomy" id="1349383"/>
    <lineage>
        <taxon>Eukaryota</taxon>
        <taxon>Fungi</taxon>
        <taxon>Dikarya</taxon>
        <taxon>Ascomycota</taxon>
        <taxon>Pezizomycotina</taxon>
        <taxon>Sordariomycetes</taxon>
        <taxon>Hypocreomycetidae</taxon>
        <taxon>Hypocreales</taxon>
        <taxon>Bionectriaceae</taxon>
        <taxon>Clonostachys</taxon>
    </lineage>
</organism>
<keyword evidence="2" id="KW-1185">Reference proteome</keyword>
<reference evidence="1" key="2">
    <citation type="submission" date="2021-10" db="EMBL/GenBank/DDBJ databases">
        <authorList>
            <person name="Piombo E."/>
        </authorList>
    </citation>
    <scope>NUCLEOTIDE SEQUENCE</scope>
</reference>
<gene>
    <name evidence="1" type="ORF">CRV2_00010600</name>
</gene>
<protein>
    <submittedName>
        <fullName evidence="1">Uncharacterized protein</fullName>
    </submittedName>
</protein>
<dbReference type="EMBL" id="CADEHS020000004">
    <property type="protein sequence ID" value="CAG9940264.1"/>
    <property type="molecule type" value="Genomic_DNA"/>
</dbReference>
<evidence type="ECO:0000313" key="1">
    <source>
        <dbReference type="EMBL" id="CAG9940264.1"/>
    </source>
</evidence>